<feature type="region of interest" description="Disordered" evidence="5">
    <location>
        <begin position="1"/>
        <end position="31"/>
    </location>
</feature>
<feature type="transmembrane region" description="Helical" evidence="6">
    <location>
        <begin position="135"/>
        <end position="153"/>
    </location>
</feature>
<reference evidence="8" key="1">
    <citation type="journal article" date="2018" name="Nat. Microbiol.">
        <title>Leveraging single-cell genomics to expand the fungal tree of life.</title>
        <authorList>
            <person name="Ahrendt S.R."/>
            <person name="Quandt C.A."/>
            <person name="Ciobanu D."/>
            <person name="Clum A."/>
            <person name="Salamov A."/>
            <person name="Andreopoulos B."/>
            <person name="Cheng J.F."/>
            <person name="Woyke T."/>
            <person name="Pelin A."/>
            <person name="Henrissat B."/>
            <person name="Reynolds N.K."/>
            <person name="Benny G.L."/>
            <person name="Smith M.E."/>
            <person name="James T.Y."/>
            <person name="Grigoriev I.V."/>
        </authorList>
    </citation>
    <scope>NUCLEOTIDE SEQUENCE [LARGE SCALE GENOMIC DNA]</scope>
    <source>
        <strain evidence="8">Baker2002</strain>
    </source>
</reference>
<dbReference type="Pfam" id="PF13000">
    <property type="entry name" value="Acatn"/>
    <property type="match status" value="2"/>
</dbReference>
<evidence type="ECO:0000313" key="7">
    <source>
        <dbReference type="EMBL" id="RKP28345.1"/>
    </source>
</evidence>
<gene>
    <name evidence="7" type="ORF">METBISCDRAFT_20764</name>
</gene>
<keyword evidence="4 6" id="KW-0472">Membrane</keyword>
<dbReference type="AlphaFoldDB" id="A0A4P9Z6V7"/>
<evidence type="ECO:0000313" key="8">
    <source>
        <dbReference type="Proteomes" id="UP000268321"/>
    </source>
</evidence>
<dbReference type="Gene3D" id="1.20.1250.20">
    <property type="entry name" value="MFS general substrate transporter like domains"/>
    <property type="match status" value="1"/>
</dbReference>
<dbReference type="InterPro" id="IPR024371">
    <property type="entry name" value="AcetylCoA_trans_1-like"/>
</dbReference>
<evidence type="ECO:0000256" key="4">
    <source>
        <dbReference type="ARBA" id="ARBA00023136"/>
    </source>
</evidence>
<evidence type="ECO:0000256" key="5">
    <source>
        <dbReference type="SAM" id="MobiDB-lite"/>
    </source>
</evidence>
<feature type="transmembrane region" description="Helical" evidence="6">
    <location>
        <begin position="173"/>
        <end position="196"/>
    </location>
</feature>
<feature type="transmembrane region" description="Helical" evidence="6">
    <location>
        <begin position="65"/>
        <end position="86"/>
    </location>
</feature>
<organism evidence="7 8">
    <name type="scientific">Metschnikowia bicuspidata</name>
    <dbReference type="NCBI Taxonomy" id="27322"/>
    <lineage>
        <taxon>Eukaryota</taxon>
        <taxon>Fungi</taxon>
        <taxon>Dikarya</taxon>
        <taxon>Ascomycota</taxon>
        <taxon>Saccharomycotina</taxon>
        <taxon>Pichiomycetes</taxon>
        <taxon>Metschnikowiaceae</taxon>
        <taxon>Metschnikowia</taxon>
    </lineage>
</organism>
<sequence>METHKRTAPSSSERPPLNEKRPYDATPPWPTAHEAFGEENKGFLPLAHVPQTPASGLPKLPRRDLLNFVVLVVLYTVQGVPVGLAFGSVPFILKSKVSYSQMGVFLLASYPYSLKLLWSPIVDAVYSRRVGRRKSWIIPVQLMSGATLIYLGSVVDLFMDEPSRHLGTMTRCFFVLIFLCATQDIAVDGWALTCLSPESLSFASTAQTIGMNCGYFLSFTVFLSLSSPEFANKYFYAEPAPHGLFGLGSYLTFWGWMYVVVTGAMVFVPEEPAHLRKRNIDGYSAAVYKNEDSNNRPISARKRYWNDLCIVYALMMQVLRLPNIRTLVVIHLLAKLGFQVNEVATNLKLLEKGFSKEDLSIAVLVDFPFEMILGFYAGRWSSGKAPLRPWLFSFAGRLFSALAAHLILLFFPEVENGRIPCMLFLVIIVQNLFNSFMSTVQLVSLCAFHTKIADPSIGGTYMTSLNTLSNYGGTWPRLIIFYLIDRFTVAHCRLGPTTGYLIHTEGQKQDCLGVGGQVHIVRDGYFWMSAICIMLGVVIFFWVKRKIVHLQAMPQSAWRVNHS</sequence>
<protein>
    <recommendedName>
        <fullName evidence="9">MFS general substrate transporter</fullName>
    </recommendedName>
</protein>
<keyword evidence="8" id="KW-1185">Reference proteome</keyword>
<feature type="transmembrane region" description="Helical" evidence="6">
    <location>
        <begin position="525"/>
        <end position="543"/>
    </location>
</feature>
<accession>A0A4P9Z6V7</accession>
<dbReference type="FunFam" id="1.20.1250.20:FF:000289">
    <property type="entry name" value="Acetyl-coenzyme A transporter 1"/>
    <property type="match status" value="1"/>
</dbReference>
<dbReference type="PANTHER" id="PTHR12778">
    <property type="entry name" value="SOLUTE CARRIER FAMILY 33 ACETYL-COA TRANSPORTER -RELATED"/>
    <property type="match status" value="1"/>
</dbReference>
<comment type="subcellular location">
    <subcellularLocation>
        <location evidence="1">Membrane</location>
        <topology evidence="1">Multi-pass membrane protein</topology>
    </subcellularLocation>
</comment>
<dbReference type="Proteomes" id="UP000268321">
    <property type="component" value="Unassembled WGS sequence"/>
</dbReference>
<name>A0A4P9Z6V7_9ASCO</name>
<evidence type="ECO:0000256" key="2">
    <source>
        <dbReference type="ARBA" id="ARBA00022692"/>
    </source>
</evidence>
<dbReference type="PANTHER" id="PTHR12778:SF9">
    <property type="entry name" value="ACETYL-COENZYME A TRANSPORTER 1"/>
    <property type="match status" value="1"/>
</dbReference>
<evidence type="ECO:0000256" key="1">
    <source>
        <dbReference type="ARBA" id="ARBA00004141"/>
    </source>
</evidence>
<evidence type="ECO:0000256" key="3">
    <source>
        <dbReference type="ARBA" id="ARBA00022989"/>
    </source>
</evidence>
<dbReference type="GO" id="GO:0035348">
    <property type="term" value="P:acetyl-CoA transmembrane transport"/>
    <property type="evidence" value="ECO:0007669"/>
    <property type="project" value="InterPro"/>
</dbReference>
<dbReference type="GO" id="GO:0008521">
    <property type="term" value="F:acetyl-CoA transmembrane transporter activity"/>
    <property type="evidence" value="ECO:0007669"/>
    <property type="project" value="InterPro"/>
</dbReference>
<dbReference type="OrthoDB" id="6415790at2759"/>
<dbReference type="SUPFAM" id="SSF103473">
    <property type="entry name" value="MFS general substrate transporter"/>
    <property type="match status" value="1"/>
</dbReference>
<dbReference type="InterPro" id="IPR036259">
    <property type="entry name" value="MFS_trans_sf"/>
</dbReference>
<keyword evidence="2 6" id="KW-0812">Transmembrane</keyword>
<evidence type="ECO:0008006" key="9">
    <source>
        <dbReference type="Google" id="ProtNLM"/>
    </source>
</evidence>
<proteinExistence type="predicted"/>
<feature type="transmembrane region" description="Helical" evidence="6">
    <location>
        <begin position="98"/>
        <end position="114"/>
    </location>
</feature>
<dbReference type="InterPro" id="IPR004752">
    <property type="entry name" value="AmpG_permease/AT-1"/>
</dbReference>
<feature type="transmembrane region" description="Helical" evidence="6">
    <location>
        <begin position="208"/>
        <end position="227"/>
    </location>
</feature>
<dbReference type="EMBL" id="ML004902">
    <property type="protein sequence ID" value="RKP28345.1"/>
    <property type="molecule type" value="Genomic_DNA"/>
</dbReference>
<dbReference type="GO" id="GO:0016020">
    <property type="term" value="C:membrane"/>
    <property type="evidence" value="ECO:0007669"/>
    <property type="project" value="UniProtKB-SubCell"/>
</dbReference>
<evidence type="ECO:0000256" key="6">
    <source>
        <dbReference type="SAM" id="Phobius"/>
    </source>
</evidence>
<feature type="transmembrane region" description="Helical" evidence="6">
    <location>
        <begin position="390"/>
        <end position="411"/>
    </location>
</feature>
<feature type="transmembrane region" description="Helical" evidence="6">
    <location>
        <begin position="423"/>
        <end position="443"/>
    </location>
</feature>
<keyword evidence="3 6" id="KW-1133">Transmembrane helix</keyword>
<feature type="transmembrane region" description="Helical" evidence="6">
    <location>
        <begin position="247"/>
        <end position="268"/>
    </location>
</feature>